<gene>
    <name evidence="3" type="ORF">MM415A00400_0012</name>
    <name evidence="2" type="ORF">MM415B01564_0005</name>
</gene>
<dbReference type="EMBL" id="MT141292">
    <property type="protein sequence ID" value="QJA57789.1"/>
    <property type="molecule type" value="Genomic_DNA"/>
</dbReference>
<sequence>MPTVVYEPSERAEAIIRLAINKYDYNKTAKELGVSPSTLRRWERAVPSLGIEEYLERAIARLLIIIPTQWSGRDWGIAIGILMDKWLLCQGAPTSRTESVVKSFEALKEEERDAVVERARQIIAGLSQPGVDSGDGRDEGSEVPDYP</sequence>
<accession>A0A6M3KKH3</accession>
<evidence type="ECO:0000256" key="1">
    <source>
        <dbReference type="SAM" id="MobiDB-lite"/>
    </source>
</evidence>
<evidence type="ECO:0000313" key="2">
    <source>
        <dbReference type="EMBL" id="QJA57789.1"/>
    </source>
</evidence>
<proteinExistence type="predicted"/>
<dbReference type="EMBL" id="MT142490">
    <property type="protein sequence ID" value="QJA82539.1"/>
    <property type="molecule type" value="Genomic_DNA"/>
</dbReference>
<feature type="region of interest" description="Disordered" evidence="1">
    <location>
        <begin position="126"/>
        <end position="147"/>
    </location>
</feature>
<dbReference type="SUPFAM" id="SSF46689">
    <property type="entry name" value="Homeodomain-like"/>
    <property type="match status" value="1"/>
</dbReference>
<dbReference type="AlphaFoldDB" id="A0A6M3KKH3"/>
<organism evidence="3">
    <name type="scientific">viral metagenome</name>
    <dbReference type="NCBI Taxonomy" id="1070528"/>
    <lineage>
        <taxon>unclassified sequences</taxon>
        <taxon>metagenomes</taxon>
        <taxon>organismal metagenomes</taxon>
    </lineage>
</organism>
<name>A0A6M3KKH3_9ZZZZ</name>
<reference evidence="3" key="1">
    <citation type="submission" date="2020-03" db="EMBL/GenBank/DDBJ databases">
        <title>The deep terrestrial virosphere.</title>
        <authorList>
            <person name="Holmfeldt K."/>
            <person name="Nilsson E."/>
            <person name="Simone D."/>
            <person name="Lopez-Fernandez M."/>
            <person name="Wu X."/>
            <person name="de Brujin I."/>
            <person name="Lundin D."/>
            <person name="Andersson A."/>
            <person name="Bertilsson S."/>
            <person name="Dopson M."/>
        </authorList>
    </citation>
    <scope>NUCLEOTIDE SEQUENCE</scope>
    <source>
        <strain evidence="3">MM415A00400</strain>
        <strain evidence="2">MM415B01564</strain>
    </source>
</reference>
<dbReference type="InterPro" id="IPR009057">
    <property type="entry name" value="Homeodomain-like_sf"/>
</dbReference>
<protein>
    <submittedName>
        <fullName evidence="3">Putative DNA binding, helix-turn-helix domain containing protein</fullName>
    </submittedName>
</protein>
<dbReference type="Pfam" id="PF13384">
    <property type="entry name" value="HTH_23"/>
    <property type="match status" value="1"/>
</dbReference>
<evidence type="ECO:0000313" key="3">
    <source>
        <dbReference type="EMBL" id="QJA82539.1"/>
    </source>
</evidence>